<proteinExistence type="predicted"/>
<dbReference type="InterPro" id="IPR047715">
    <property type="entry name" value="EboA_dom"/>
</dbReference>
<feature type="region of interest" description="Disordered" evidence="1">
    <location>
        <begin position="200"/>
        <end position="219"/>
    </location>
</feature>
<keyword evidence="3" id="KW-1185">Reference proteome</keyword>
<reference evidence="2 3" key="1">
    <citation type="submission" date="2024-01" db="EMBL/GenBank/DDBJ databases">
        <title>Genome insights into Plantactinospora sonchi sp. nov.</title>
        <authorList>
            <person name="Wang L."/>
        </authorList>
    </citation>
    <scope>NUCLEOTIDE SEQUENCE [LARGE SCALE GENOMIC DNA]</scope>
    <source>
        <strain evidence="2 3">NEAU-QY2</strain>
    </source>
</reference>
<protein>
    <submittedName>
        <fullName evidence="2">EboA domain-containing protein</fullName>
    </submittedName>
</protein>
<evidence type="ECO:0000313" key="2">
    <source>
        <dbReference type="EMBL" id="MEE6263515.1"/>
    </source>
</evidence>
<gene>
    <name evidence="2" type="ORF">V1633_34070</name>
</gene>
<name>A0ABU7S3Z9_9ACTN</name>
<organism evidence="2 3">
    <name type="scientific">Plantactinospora sonchi</name>
    <dbReference type="NCBI Taxonomy" id="1544735"/>
    <lineage>
        <taxon>Bacteria</taxon>
        <taxon>Bacillati</taxon>
        <taxon>Actinomycetota</taxon>
        <taxon>Actinomycetes</taxon>
        <taxon>Micromonosporales</taxon>
        <taxon>Micromonosporaceae</taxon>
        <taxon>Plantactinospora</taxon>
    </lineage>
</organism>
<dbReference type="NCBIfam" id="NF035938">
    <property type="entry name" value="EboA_domain"/>
    <property type="match status" value="1"/>
</dbReference>
<dbReference type="EMBL" id="JAZGQK010000038">
    <property type="protein sequence ID" value="MEE6263515.1"/>
    <property type="molecule type" value="Genomic_DNA"/>
</dbReference>
<comment type="caution">
    <text evidence="2">The sequence shown here is derived from an EMBL/GenBank/DDBJ whole genome shotgun (WGS) entry which is preliminary data.</text>
</comment>
<dbReference type="Proteomes" id="UP001332243">
    <property type="component" value="Unassembled WGS sequence"/>
</dbReference>
<sequence>MEPELEQLRAALFAVPERGGPERDWLTAALDRVTADPDALGRLFAAAGRRCGREPLPGLPDWTADEAARVLLLAALPPAALPGQVEAGYRHGDAAEKRAVLRALPLLPVGDAGLPLLHDAIRTNDTRLVAAALGRYADRLDQPAWRQAVLKCVFTGIPLSVVHRLDERADGELAVMLAGLAEERRAAGRDMPADATALLDRLHSPTRPGTPVRAATEEA</sequence>
<evidence type="ECO:0000313" key="3">
    <source>
        <dbReference type="Proteomes" id="UP001332243"/>
    </source>
</evidence>
<accession>A0ABU7S3Z9</accession>
<evidence type="ECO:0000256" key="1">
    <source>
        <dbReference type="SAM" id="MobiDB-lite"/>
    </source>
</evidence>
<dbReference type="RefSeq" id="WP_331218411.1">
    <property type="nucleotide sequence ID" value="NZ_JAZGQK010000038.1"/>
</dbReference>